<dbReference type="PANTHER" id="PTHR30502">
    <property type="entry name" value="2-KETO-3-DEOXY-L-RHAMNONATE ALDOLASE"/>
    <property type="match status" value="1"/>
</dbReference>
<reference evidence="5 6" key="1">
    <citation type="submission" date="2017-03" db="EMBL/GenBank/DDBJ databases">
        <title>Genomes of endolithic fungi from Antarctica.</title>
        <authorList>
            <person name="Coleine C."/>
            <person name="Masonjones S."/>
            <person name="Stajich J.E."/>
        </authorList>
    </citation>
    <scope>NUCLEOTIDE SEQUENCE [LARGE SCALE GENOMIC DNA]</scope>
    <source>
        <strain evidence="5 6">CCFEE 5184</strain>
    </source>
</reference>
<dbReference type="OrthoDB" id="429967at2759"/>
<keyword evidence="6" id="KW-1185">Reference proteome</keyword>
<keyword evidence="2" id="KW-0479">Metal-binding</keyword>
<dbReference type="GO" id="GO:0005737">
    <property type="term" value="C:cytoplasm"/>
    <property type="evidence" value="ECO:0007669"/>
    <property type="project" value="TreeGrafter"/>
</dbReference>
<dbReference type="Gene3D" id="3.40.30.10">
    <property type="entry name" value="Glutaredoxin"/>
    <property type="match status" value="1"/>
</dbReference>
<dbReference type="AlphaFoldDB" id="A0A4U0UV92"/>
<dbReference type="InterPro" id="IPR015813">
    <property type="entry name" value="Pyrv/PenolPyrv_kinase-like_dom"/>
</dbReference>
<dbReference type="InterPro" id="IPR050251">
    <property type="entry name" value="HpcH-HpaI_aldolase"/>
</dbReference>
<comment type="caution">
    <text evidence="5">The sequence shown here is derived from an EMBL/GenBank/DDBJ whole genome shotgun (WGS) entry which is preliminary data.</text>
</comment>
<protein>
    <recommendedName>
        <fullName evidence="4">HpcH/HpaI aldolase/citrate lyase domain-containing protein</fullName>
    </recommendedName>
</protein>
<comment type="similarity">
    <text evidence="1">Belongs to the HpcH/HpaI aldolase family.</text>
</comment>
<evidence type="ECO:0000259" key="4">
    <source>
        <dbReference type="Pfam" id="PF03328"/>
    </source>
</evidence>
<dbReference type="GO" id="GO:0016832">
    <property type="term" value="F:aldehyde-lyase activity"/>
    <property type="evidence" value="ECO:0007669"/>
    <property type="project" value="TreeGrafter"/>
</dbReference>
<gene>
    <name evidence="5" type="ORF">B0A55_13093</name>
</gene>
<dbReference type="Proteomes" id="UP000309340">
    <property type="component" value="Unassembled WGS sequence"/>
</dbReference>
<evidence type="ECO:0000256" key="1">
    <source>
        <dbReference type="ARBA" id="ARBA00005568"/>
    </source>
</evidence>
<dbReference type="InterPro" id="IPR005000">
    <property type="entry name" value="Aldolase/citrate-lyase_domain"/>
</dbReference>
<proteinExistence type="inferred from homology"/>
<feature type="domain" description="HpcH/HpaI aldolase/citrate lyase" evidence="4">
    <location>
        <begin position="134"/>
        <end position="194"/>
    </location>
</feature>
<dbReference type="SUPFAM" id="SSF51621">
    <property type="entry name" value="Phosphoenolpyruvate/pyruvate domain"/>
    <property type="match status" value="1"/>
</dbReference>
<organism evidence="5 6">
    <name type="scientific">Friedmanniomyces simplex</name>
    <dbReference type="NCBI Taxonomy" id="329884"/>
    <lineage>
        <taxon>Eukaryota</taxon>
        <taxon>Fungi</taxon>
        <taxon>Dikarya</taxon>
        <taxon>Ascomycota</taxon>
        <taxon>Pezizomycotina</taxon>
        <taxon>Dothideomycetes</taxon>
        <taxon>Dothideomycetidae</taxon>
        <taxon>Mycosphaerellales</taxon>
        <taxon>Teratosphaeriaceae</taxon>
        <taxon>Friedmanniomyces</taxon>
    </lineage>
</organism>
<evidence type="ECO:0000313" key="5">
    <source>
        <dbReference type="EMBL" id="TKA39988.1"/>
    </source>
</evidence>
<feature type="non-terminal residue" evidence="5">
    <location>
        <position position="210"/>
    </location>
</feature>
<evidence type="ECO:0000256" key="2">
    <source>
        <dbReference type="ARBA" id="ARBA00022723"/>
    </source>
</evidence>
<dbReference type="EMBL" id="NAJQ01002645">
    <property type="protein sequence ID" value="TKA39988.1"/>
    <property type="molecule type" value="Genomic_DNA"/>
</dbReference>
<accession>A0A4U0UV92</accession>
<dbReference type="GO" id="GO:0046872">
    <property type="term" value="F:metal ion binding"/>
    <property type="evidence" value="ECO:0007669"/>
    <property type="project" value="UniProtKB-KW"/>
</dbReference>
<keyword evidence="3" id="KW-0456">Lyase</keyword>
<dbReference type="PANTHER" id="PTHR30502:SF0">
    <property type="entry name" value="PHOSPHOENOLPYRUVATE CARBOXYLASE FAMILY PROTEIN"/>
    <property type="match status" value="1"/>
</dbReference>
<name>A0A4U0UV92_9PEZI</name>
<dbReference type="InterPro" id="IPR040442">
    <property type="entry name" value="Pyrv_kinase-like_dom_sf"/>
</dbReference>
<sequence>MATGNREWKDLYEFDTPVVHIDRATELEGKRVLEGTTAQAKKLMHRFTEAQMQAAMDKVEHSKANYGNIYGGVEEGHCCSMVGLFFDTEDKAHRLASIIMTMQAANRLQKTLKSGKTAFREWQVAHMMGCTIAVAAIAACGLSPIVRVPEGQHWMIKRALDAGAHGIMVPLVRTVAEARSIASYSKFPPSGTRGLGSPFSMEKFHPELTQ</sequence>
<dbReference type="STRING" id="329884.A0A4U0UV92"/>
<evidence type="ECO:0000256" key="3">
    <source>
        <dbReference type="ARBA" id="ARBA00023239"/>
    </source>
</evidence>
<dbReference type="Pfam" id="PF03328">
    <property type="entry name" value="HpcH_HpaI"/>
    <property type="match status" value="1"/>
</dbReference>
<dbReference type="Gene3D" id="3.20.20.60">
    <property type="entry name" value="Phosphoenolpyruvate-binding domains"/>
    <property type="match status" value="1"/>
</dbReference>
<evidence type="ECO:0000313" key="6">
    <source>
        <dbReference type="Proteomes" id="UP000309340"/>
    </source>
</evidence>